<gene>
    <name evidence="4" type="ORF">BLNAU_1655</name>
</gene>
<dbReference type="Proteomes" id="UP001281761">
    <property type="component" value="Unassembled WGS sequence"/>
</dbReference>
<dbReference type="EMBL" id="JARBJD010000007">
    <property type="protein sequence ID" value="KAK2963122.1"/>
    <property type="molecule type" value="Genomic_DNA"/>
</dbReference>
<dbReference type="InterPro" id="IPR044244">
    <property type="entry name" value="TTC27/Emw1"/>
</dbReference>
<evidence type="ECO:0000313" key="4">
    <source>
        <dbReference type="EMBL" id="KAK2963122.1"/>
    </source>
</evidence>
<organism evidence="4 5">
    <name type="scientific">Blattamonas nauphoetae</name>
    <dbReference type="NCBI Taxonomy" id="2049346"/>
    <lineage>
        <taxon>Eukaryota</taxon>
        <taxon>Metamonada</taxon>
        <taxon>Preaxostyla</taxon>
        <taxon>Oxymonadida</taxon>
        <taxon>Blattamonas</taxon>
    </lineage>
</organism>
<evidence type="ECO:0000256" key="2">
    <source>
        <dbReference type="ARBA" id="ARBA00022803"/>
    </source>
</evidence>
<dbReference type="Gene3D" id="1.25.40.10">
    <property type="entry name" value="Tetratricopeptide repeat domain"/>
    <property type="match status" value="1"/>
</dbReference>
<dbReference type="InterPro" id="IPR011990">
    <property type="entry name" value="TPR-like_helical_dom_sf"/>
</dbReference>
<dbReference type="PANTHER" id="PTHR16193">
    <property type="entry name" value="TETRATRICOPEPTIDE REPEAT PROTEIN 27"/>
    <property type="match status" value="1"/>
</dbReference>
<dbReference type="PROSITE" id="PS50005">
    <property type="entry name" value="TPR"/>
    <property type="match status" value="1"/>
</dbReference>
<comment type="caution">
    <text evidence="4">The sequence shown here is derived from an EMBL/GenBank/DDBJ whole genome shotgun (WGS) entry which is preliminary data.</text>
</comment>
<proteinExistence type="predicted"/>
<dbReference type="PANTHER" id="PTHR16193:SF0">
    <property type="entry name" value="TETRATRICOPEPTIDE REPEAT PROTEIN 27"/>
    <property type="match status" value="1"/>
</dbReference>
<reference evidence="4 5" key="1">
    <citation type="journal article" date="2022" name="bioRxiv">
        <title>Genomics of Preaxostyla Flagellates Illuminates Evolutionary Transitions and the Path Towards Mitochondrial Loss.</title>
        <authorList>
            <person name="Novak L.V.F."/>
            <person name="Treitli S.C."/>
            <person name="Pyrih J."/>
            <person name="Halakuc P."/>
            <person name="Pipaliya S.V."/>
            <person name="Vacek V."/>
            <person name="Brzon O."/>
            <person name="Soukal P."/>
            <person name="Eme L."/>
            <person name="Dacks J.B."/>
            <person name="Karnkowska A."/>
            <person name="Elias M."/>
            <person name="Hampl V."/>
        </authorList>
    </citation>
    <scope>NUCLEOTIDE SEQUENCE [LARGE SCALE GENOMIC DNA]</scope>
    <source>
        <strain evidence="4">NAU3</strain>
        <tissue evidence="4">Gut</tissue>
    </source>
</reference>
<dbReference type="SMART" id="SM00028">
    <property type="entry name" value="TPR"/>
    <property type="match status" value="5"/>
</dbReference>
<dbReference type="InterPro" id="IPR019734">
    <property type="entry name" value="TPR_rpt"/>
</dbReference>
<name>A0ABQ9YH90_9EUKA</name>
<evidence type="ECO:0000256" key="3">
    <source>
        <dbReference type="PROSITE-ProRule" id="PRU00339"/>
    </source>
</evidence>
<keyword evidence="1" id="KW-0677">Repeat</keyword>
<keyword evidence="5" id="KW-1185">Reference proteome</keyword>
<dbReference type="Pfam" id="PF13181">
    <property type="entry name" value="TPR_8"/>
    <property type="match status" value="1"/>
</dbReference>
<evidence type="ECO:0000313" key="5">
    <source>
        <dbReference type="Proteomes" id="UP001281761"/>
    </source>
</evidence>
<protein>
    <submittedName>
        <fullName evidence="4">Tetratricopeptide repeat protein 27</fullName>
    </submittedName>
</protein>
<sequence length="922" mass="104410">MLSEEIRLLFLSQGEEPKEPIYSGLTTGLISHITHGRYESVLFHPIFAALHIPTTIDALLVECDLFLKNPAHHVGIADAEVEYALLCFASASLLAFLQDTCVGPHIVFTNQSPLFSEASSTEHFRQFLQPLVDNEQLDFENLRSSNLLTVAYSLIHHLSQQKTNALKLRYFWEIRAISSIQKNLGNPSHTLNKLLSSALTEQSGIIQGLTLNETEKNVLTAQLYLEASHGYQLMERNKRAKEALQRCINSTPYRFKLTGRLGVRTEFQQDLRSQLVLVIESPNPDQISAFEETYFAWNPAAAISFDPNSDKEEVQLANIKATPISNASLPKIVEDKEKDILSVPKLIKTDEPTLEFRHSPLLSSIILTQATVLLPTVSVLRDDLIRSHFNAFVEFCFSNPTSFALFSYTLLLRARSELHVSRTFDRATLQMDALSAQFSDPLPDNFTRMHHIFSGILYPSHHRLRFEVAEDLLRIGAAASAFELFESLGMWNKMADCLVISGQTPRAKAIVEKQLEKDPNDQKALLSYGDVMEDIDSYLKVWELSNHKSAAAMRRAGMLSVKKQDWPNGVEYLKAGLAINAMFPSHQFALGSCCLRLNMFQEAVDAFRRCVQFSGESNSDAWSNMGAAYARMNKPENAYLCFEQAVKSDFNNWRMWQNLLFTSIDTKRLGQAVFCMNRLVDLHTAVEMPSLMQIVLLWEQMSDNDGKSLQTIAQDEAREEVLNLNSNDQLPEDDGDDDEEEFILPPNEKLCLFTVEGMDENVAEPVDYPLISNAEASSFQQITKQIDDLFRHIIDRSTLSTPDIVTLCLRFLKQSSTDTVRVLDLYNRRYQKGKNEECARYASDEGHFTKLTQYVVEMAEYTILQCKKTKDDPSPPKNWNLEAKRLAITIQSLLRQAQTYFSATAAFTSLSDTMAQLQQISQ</sequence>
<dbReference type="SUPFAM" id="SSF48452">
    <property type="entry name" value="TPR-like"/>
    <property type="match status" value="2"/>
</dbReference>
<feature type="repeat" description="TPR" evidence="3">
    <location>
        <begin position="619"/>
        <end position="652"/>
    </location>
</feature>
<accession>A0ABQ9YH90</accession>
<evidence type="ECO:0000256" key="1">
    <source>
        <dbReference type="ARBA" id="ARBA00022737"/>
    </source>
</evidence>
<keyword evidence="2 3" id="KW-0802">TPR repeat</keyword>